<dbReference type="Pfam" id="PF13879">
    <property type="entry name" value="Hmw_CFAP97"/>
    <property type="match status" value="1"/>
</dbReference>
<evidence type="ECO:0000256" key="1">
    <source>
        <dbReference type="ARBA" id="ARBA00008315"/>
    </source>
</evidence>
<dbReference type="InterPro" id="IPR038792">
    <property type="entry name" value="CFAP97D1/2"/>
</dbReference>
<feature type="region of interest" description="Disordered" evidence="2">
    <location>
        <begin position="136"/>
        <end position="242"/>
    </location>
</feature>
<evidence type="ECO:0008006" key="4">
    <source>
        <dbReference type="Google" id="ProtNLM"/>
    </source>
</evidence>
<dbReference type="EMBL" id="HACG01023980">
    <property type="protein sequence ID" value="CEK70845.1"/>
    <property type="molecule type" value="Transcribed_RNA"/>
</dbReference>
<name>A0A0B6ZSX7_9EUPU</name>
<dbReference type="AlphaFoldDB" id="A0A0B6ZSX7"/>
<dbReference type="InterPro" id="IPR029488">
    <property type="entry name" value="Hmw/CFAP97"/>
</dbReference>
<gene>
    <name evidence="3" type="primary">ORF75866</name>
</gene>
<evidence type="ECO:0000256" key="2">
    <source>
        <dbReference type="SAM" id="MobiDB-lite"/>
    </source>
</evidence>
<evidence type="ECO:0000313" key="3">
    <source>
        <dbReference type="EMBL" id="CEK70845.1"/>
    </source>
</evidence>
<feature type="compositionally biased region" description="Basic and acidic residues" evidence="2">
    <location>
        <begin position="165"/>
        <end position="197"/>
    </location>
</feature>
<protein>
    <recommendedName>
        <fullName evidence="4">Cilia- and flagella-associated protein 97</fullName>
    </recommendedName>
</protein>
<dbReference type="PANTHER" id="PTHR33768:SF3">
    <property type="entry name" value="MIP11318P"/>
    <property type="match status" value="1"/>
</dbReference>
<sequence>MTNTEKRDAAPVVDTRAPATFMHLHLRLKKLQLEEERLSNIERDNRLLLEKMSYIMRRENHIGNRNTHSYKSLNREKRQRELLRVTKENQLILYRINMRKPEYSHQRWQLEWEKNQKFMDNISAYPIDWWVKEKKTPRKVKEEKKPKGELQEEQKKTQKALQKQESLEKQQAEERRKDNEKKNQEEAEEKERKLEKEKKKKKKKESEDMHKDDEEKKEEEVKVSKQLEVPVEDDAVEQENKS</sequence>
<comment type="similarity">
    <text evidence="1">Belongs to the CFAP97 family.</text>
</comment>
<feature type="compositionally biased region" description="Acidic residues" evidence="2">
    <location>
        <begin position="230"/>
        <end position="242"/>
    </location>
</feature>
<feature type="compositionally biased region" description="Basic and acidic residues" evidence="2">
    <location>
        <begin position="136"/>
        <end position="156"/>
    </location>
</feature>
<proteinExistence type="inferred from homology"/>
<accession>A0A0B6ZSX7</accession>
<organism evidence="3">
    <name type="scientific">Arion vulgaris</name>
    <dbReference type="NCBI Taxonomy" id="1028688"/>
    <lineage>
        <taxon>Eukaryota</taxon>
        <taxon>Metazoa</taxon>
        <taxon>Spiralia</taxon>
        <taxon>Lophotrochozoa</taxon>
        <taxon>Mollusca</taxon>
        <taxon>Gastropoda</taxon>
        <taxon>Heterobranchia</taxon>
        <taxon>Euthyneura</taxon>
        <taxon>Panpulmonata</taxon>
        <taxon>Eupulmonata</taxon>
        <taxon>Stylommatophora</taxon>
        <taxon>Helicina</taxon>
        <taxon>Arionoidea</taxon>
        <taxon>Arionidae</taxon>
        <taxon>Arion</taxon>
    </lineage>
</organism>
<feature type="compositionally biased region" description="Basic and acidic residues" evidence="2">
    <location>
        <begin position="204"/>
        <end position="225"/>
    </location>
</feature>
<reference evidence="3" key="1">
    <citation type="submission" date="2014-12" db="EMBL/GenBank/DDBJ databases">
        <title>Insight into the proteome of Arion vulgaris.</title>
        <authorList>
            <person name="Aradska J."/>
            <person name="Bulat T."/>
            <person name="Smidak R."/>
            <person name="Sarate P."/>
            <person name="Gangsoo J."/>
            <person name="Sialana F."/>
            <person name="Bilban M."/>
            <person name="Lubec G."/>
        </authorList>
    </citation>
    <scope>NUCLEOTIDE SEQUENCE</scope>
    <source>
        <tissue evidence="3">Skin</tissue>
    </source>
</reference>
<dbReference type="PANTHER" id="PTHR33768">
    <property type="entry name" value="MIP11318P"/>
    <property type="match status" value="1"/>
</dbReference>